<evidence type="ECO:0000259" key="14">
    <source>
        <dbReference type="PROSITE" id="PS50111"/>
    </source>
</evidence>
<dbReference type="Pfam" id="PF00015">
    <property type="entry name" value="MCPsignal"/>
    <property type="match status" value="1"/>
</dbReference>
<dbReference type="Gene3D" id="1.20.120.30">
    <property type="entry name" value="Aspartate receptor, ligand-binding domain"/>
    <property type="match status" value="1"/>
</dbReference>
<evidence type="ECO:0000313" key="17">
    <source>
        <dbReference type="Proteomes" id="UP001500074"/>
    </source>
</evidence>
<evidence type="ECO:0000256" key="8">
    <source>
        <dbReference type="ARBA" id="ARBA00023136"/>
    </source>
</evidence>
<feature type="domain" description="Methyl-accepting transducer" evidence="14">
    <location>
        <begin position="273"/>
        <end position="502"/>
    </location>
</feature>
<comment type="subcellular location">
    <subcellularLocation>
        <location evidence="1">Cell inner membrane</location>
        <topology evidence="1">Multi-pass membrane protein</topology>
    </subcellularLocation>
</comment>
<dbReference type="SUPFAM" id="SSF47170">
    <property type="entry name" value="Aspartate receptor, ligand-binding domain"/>
    <property type="match status" value="1"/>
</dbReference>
<keyword evidence="6 13" id="KW-0812">Transmembrane</keyword>
<evidence type="ECO:0000256" key="1">
    <source>
        <dbReference type="ARBA" id="ARBA00004429"/>
    </source>
</evidence>
<keyword evidence="2" id="KW-1003">Cell membrane</keyword>
<feature type="domain" description="HAMP" evidence="15">
    <location>
        <begin position="216"/>
        <end position="268"/>
    </location>
</feature>
<evidence type="ECO:0000256" key="12">
    <source>
        <dbReference type="SAM" id="MobiDB-lite"/>
    </source>
</evidence>
<dbReference type="PANTHER" id="PTHR43531:SF14">
    <property type="entry name" value="METHYL-ACCEPTING CHEMOTAXIS PROTEIN I-RELATED"/>
    <property type="match status" value="1"/>
</dbReference>
<feature type="transmembrane region" description="Helical" evidence="13">
    <location>
        <begin position="190"/>
        <end position="214"/>
    </location>
</feature>
<evidence type="ECO:0000259" key="15">
    <source>
        <dbReference type="PROSITE" id="PS50885"/>
    </source>
</evidence>
<reference evidence="17" key="1">
    <citation type="journal article" date="2019" name="Int. J. Syst. Evol. Microbiol.">
        <title>The Global Catalogue of Microorganisms (GCM) 10K type strain sequencing project: providing services to taxonomists for standard genome sequencing and annotation.</title>
        <authorList>
            <consortium name="The Broad Institute Genomics Platform"/>
            <consortium name="The Broad Institute Genome Sequencing Center for Infectious Disease"/>
            <person name="Wu L."/>
            <person name="Ma J."/>
        </authorList>
    </citation>
    <scope>NUCLEOTIDE SEQUENCE [LARGE SCALE GENOMIC DNA]</scope>
    <source>
        <strain evidence="17">JCM 18472</strain>
    </source>
</reference>
<gene>
    <name evidence="16" type="ORF">GCM10023342_17710</name>
</gene>
<evidence type="ECO:0000256" key="2">
    <source>
        <dbReference type="ARBA" id="ARBA00022475"/>
    </source>
</evidence>
<evidence type="ECO:0000256" key="7">
    <source>
        <dbReference type="ARBA" id="ARBA00022989"/>
    </source>
</evidence>
<sequence>MKLLDNMTVKVSWLLVLMVFSALLVGVSALGWYAVQYSQQALGTLNRVNVEQQATLNRVNSQLLNLRLTIQNEYARMTGSTWGSQASQLDSLPARLDEVRETFAQFKAIPVQPGHQALVERIKTNFQSLVDEALTPQVAALSDMDLAAYSEFAGPLQELSDAFYDSAVAFFGTAEAEGRALYGEFHSMAVALKVAIGVALMVALAMILGVLWGITKNVIRPLERVVAHFERMAEGDLSAPVERRGSNEIGKLFSALERMQDGLSRTVGNVRRSSQSIYRDSQSIANGNNDLSARTEQQAASLAETASSMEQLTSTVDQNADNARQASQLAESAAQTAERGGSVVGQVVDTMRDISDSSHKVVDIIDVIDSIAFQTNILALNASVEAARAGEQGRGFAVVADEVRNLASRSASAAKEIRGLIEASVSRVDTGSQLVDQAGSTMTDIVTAVQRVNDIMEEIAAASQEQSNGIGQTNQAISQMDQVTQQNASLVQESAHAAATLAQEAERLRESVAQFQLAREQQASAEAATRPSARAAASQAALPARRQGSPTPPARSEELDWESF</sequence>
<evidence type="ECO:0000256" key="9">
    <source>
        <dbReference type="ARBA" id="ARBA00023224"/>
    </source>
</evidence>
<dbReference type="Pfam" id="PF02203">
    <property type="entry name" value="TarH"/>
    <property type="match status" value="1"/>
</dbReference>
<evidence type="ECO:0000256" key="11">
    <source>
        <dbReference type="PROSITE-ProRule" id="PRU00284"/>
    </source>
</evidence>
<dbReference type="PANTHER" id="PTHR43531">
    <property type="entry name" value="PROTEIN ICFG"/>
    <property type="match status" value="1"/>
</dbReference>
<keyword evidence="7 13" id="KW-1133">Transmembrane helix</keyword>
<keyword evidence="3" id="KW-0488">Methylation</keyword>
<feature type="compositionally biased region" description="Low complexity" evidence="12">
    <location>
        <begin position="522"/>
        <end position="547"/>
    </location>
</feature>
<comment type="caution">
    <text evidence="16">The sequence shown here is derived from an EMBL/GenBank/DDBJ whole genome shotgun (WGS) entry which is preliminary data.</text>
</comment>
<dbReference type="SMART" id="SM00283">
    <property type="entry name" value="MA"/>
    <property type="match status" value="1"/>
</dbReference>
<dbReference type="Proteomes" id="UP001500074">
    <property type="component" value="Unassembled WGS sequence"/>
</dbReference>
<dbReference type="Gene3D" id="1.10.287.950">
    <property type="entry name" value="Methyl-accepting chemotaxis protein"/>
    <property type="match status" value="1"/>
</dbReference>
<evidence type="ECO:0000256" key="10">
    <source>
        <dbReference type="ARBA" id="ARBA00029447"/>
    </source>
</evidence>
<dbReference type="SUPFAM" id="SSF58104">
    <property type="entry name" value="Methyl-accepting chemotaxis protein (MCP) signaling domain"/>
    <property type="match status" value="1"/>
</dbReference>
<name>A0ABP9RCJ2_9GAMM</name>
<keyword evidence="17" id="KW-1185">Reference proteome</keyword>
<dbReference type="InterPro" id="IPR004089">
    <property type="entry name" value="MCPsignal_dom"/>
</dbReference>
<keyword evidence="5" id="KW-0997">Cell inner membrane</keyword>
<dbReference type="InterPro" id="IPR003122">
    <property type="entry name" value="Tar_rcpt_lig-bd"/>
</dbReference>
<keyword evidence="9 11" id="KW-0807">Transducer</keyword>
<dbReference type="Pfam" id="PF00672">
    <property type="entry name" value="HAMP"/>
    <property type="match status" value="1"/>
</dbReference>
<keyword evidence="4" id="KW-0145">Chemotaxis</keyword>
<dbReference type="SMART" id="SM00304">
    <property type="entry name" value="HAMP"/>
    <property type="match status" value="1"/>
</dbReference>
<keyword evidence="8 13" id="KW-0472">Membrane</keyword>
<dbReference type="EMBL" id="BAABKI010000018">
    <property type="protein sequence ID" value="GAA5175119.1"/>
    <property type="molecule type" value="Genomic_DNA"/>
</dbReference>
<dbReference type="RefSeq" id="WP_031383208.1">
    <property type="nucleotide sequence ID" value="NZ_BAABKI010000018.1"/>
</dbReference>
<evidence type="ECO:0000256" key="13">
    <source>
        <dbReference type="SAM" id="Phobius"/>
    </source>
</evidence>
<dbReference type="InterPro" id="IPR004090">
    <property type="entry name" value="Chemotax_Me-accpt_rcpt"/>
</dbReference>
<evidence type="ECO:0000313" key="16">
    <source>
        <dbReference type="EMBL" id="GAA5175119.1"/>
    </source>
</evidence>
<dbReference type="CDD" id="cd11386">
    <property type="entry name" value="MCP_signal"/>
    <property type="match status" value="1"/>
</dbReference>
<dbReference type="CDD" id="cd19407">
    <property type="entry name" value="Tar_Tsr_sensor"/>
    <property type="match status" value="1"/>
</dbReference>
<comment type="similarity">
    <text evidence="10">Belongs to the methyl-accepting chemotaxis (MCP) protein family.</text>
</comment>
<proteinExistence type="inferred from homology"/>
<evidence type="ECO:0000256" key="3">
    <source>
        <dbReference type="ARBA" id="ARBA00022481"/>
    </source>
</evidence>
<dbReference type="PRINTS" id="PR00260">
    <property type="entry name" value="CHEMTRNSDUCR"/>
</dbReference>
<organism evidence="16 17">
    <name type="scientific">Modicisalibacter zincidurans</name>
    <dbReference type="NCBI Taxonomy" id="1178777"/>
    <lineage>
        <taxon>Bacteria</taxon>
        <taxon>Pseudomonadati</taxon>
        <taxon>Pseudomonadota</taxon>
        <taxon>Gammaproteobacteria</taxon>
        <taxon>Oceanospirillales</taxon>
        <taxon>Halomonadaceae</taxon>
        <taxon>Modicisalibacter</taxon>
    </lineage>
</organism>
<dbReference type="PROSITE" id="PS50885">
    <property type="entry name" value="HAMP"/>
    <property type="match status" value="1"/>
</dbReference>
<feature type="region of interest" description="Disordered" evidence="12">
    <location>
        <begin position="518"/>
        <end position="564"/>
    </location>
</feature>
<dbReference type="PROSITE" id="PS50111">
    <property type="entry name" value="CHEMOTAXIS_TRANSDUC_2"/>
    <property type="match status" value="1"/>
</dbReference>
<evidence type="ECO:0000256" key="6">
    <source>
        <dbReference type="ARBA" id="ARBA00022692"/>
    </source>
</evidence>
<evidence type="ECO:0000256" key="5">
    <source>
        <dbReference type="ARBA" id="ARBA00022519"/>
    </source>
</evidence>
<protein>
    <submittedName>
        <fullName evidence="16">Methyl-accepting chemotaxis protein</fullName>
    </submittedName>
</protein>
<evidence type="ECO:0000256" key="4">
    <source>
        <dbReference type="ARBA" id="ARBA00022500"/>
    </source>
</evidence>
<feature type="transmembrane region" description="Helical" evidence="13">
    <location>
        <begin position="12"/>
        <end position="35"/>
    </location>
</feature>
<dbReference type="InterPro" id="IPR051310">
    <property type="entry name" value="MCP_chemotaxis"/>
</dbReference>
<accession>A0ABP9RCJ2</accession>
<dbReference type="InterPro" id="IPR003660">
    <property type="entry name" value="HAMP_dom"/>
</dbReference>
<dbReference type="CDD" id="cd06225">
    <property type="entry name" value="HAMP"/>
    <property type="match status" value="1"/>
</dbReference>
<dbReference type="InterPro" id="IPR035440">
    <property type="entry name" value="4HB_MCP_dom_sf"/>
</dbReference>